<gene>
    <name evidence="7" type="ORF">CYR55_17180</name>
</gene>
<dbReference type="GO" id="GO:0009279">
    <property type="term" value="C:cell outer membrane"/>
    <property type="evidence" value="ECO:0007669"/>
    <property type="project" value="UniProtKB-SubCell"/>
</dbReference>
<evidence type="ECO:0000313" key="8">
    <source>
        <dbReference type="Proteomes" id="UP000234240"/>
    </source>
</evidence>
<evidence type="ECO:0000256" key="4">
    <source>
        <dbReference type="ARBA" id="ARBA00023136"/>
    </source>
</evidence>
<feature type="signal peptide" evidence="6">
    <location>
        <begin position="1"/>
        <end position="24"/>
    </location>
</feature>
<accession>A0A2N5DZN0</accession>
<feature type="chain" id="PRO_5014723672" evidence="6">
    <location>
        <begin position="25"/>
        <end position="259"/>
    </location>
</feature>
<dbReference type="PANTHER" id="PTHR38776">
    <property type="entry name" value="MLTA-INTERACTING PROTEIN-RELATED"/>
    <property type="match status" value="1"/>
</dbReference>
<comment type="subcellular location">
    <subcellularLocation>
        <location evidence="1">Cell outer membrane</location>
    </subcellularLocation>
</comment>
<comment type="similarity">
    <text evidence="2">Belongs to the MipA/OmpV family.</text>
</comment>
<keyword evidence="3 6" id="KW-0732">Signal</keyword>
<dbReference type="AlphaFoldDB" id="A0A2N5DZN0"/>
<dbReference type="OrthoDB" id="5951177at2"/>
<sequence length="259" mass="27865">MSFFTGKALPPLLMMAVISLPAMADEQPYTLSGMVGGGIGVKPAYLGARDDKTDFIPAVKLNYGPYFIGGVDTLTAVGWNFIDGEQWKFALGVGSDLSPRQASDDEHLKGLGDIDVTPRAFLSGIYENTLFKGGVIATQDVGGNHQGLRVITFAQLKWEPTETLSLFAGPTLSWGNSQYLQTQFGVTSEQSARSGLPRYRAGSGLEDVGINTGLDYQFAPSWVAGVRASALYLTSDAADSPITEQSSQIRYGLFVAWRF</sequence>
<protein>
    <submittedName>
        <fullName evidence="7">MipA/OmpV family protein</fullName>
    </submittedName>
</protein>
<keyword evidence="8" id="KW-1185">Reference proteome</keyword>
<evidence type="ECO:0000256" key="6">
    <source>
        <dbReference type="SAM" id="SignalP"/>
    </source>
</evidence>
<reference evidence="7 8" key="1">
    <citation type="submission" date="2017-12" db="EMBL/GenBank/DDBJ databases">
        <title>Characterization of six clinical isolates of Enterochimera gen. nov., a novel genus of the Yersiniaciae family and the three species Enterochimera arupensis sp. nov., Enterochimera coloradensis sp. nov, and Enterochimera californica sp. nov.</title>
        <authorList>
            <person name="Rossi A."/>
            <person name="Fisher M."/>
        </authorList>
    </citation>
    <scope>NUCLEOTIDE SEQUENCE [LARGE SCALE GENOMIC DNA]</scope>
    <source>
        <strain evidence="8">2015-Iso6</strain>
    </source>
</reference>
<keyword evidence="4" id="KW-0472">Membrane</keyword>
<organism evidence="7 8">
    <name type="scientific">Chimaeribacter californicus</name>
    <dbReference type="NCBI Taxonomy" id="2060067"/>
    <lineage>
        <taxon>Bacteria</taxon>
        <taxon>Pseudomonadati</taxon>
        <taxon>Pseudomonadota</taxon>
        <taxon>Gammaproteobacteria</taxon>
        <taxon>Enterobacterales</taxon>
        <taxon>Yersiniaceae</taxon>
        <taxon>Chimaeribacter</taxon>
    </lineage>
</organism>
<evidence type="ECO:0000313" key="7">
    <source>
        <dbReference type="EMBL" id="PLR33317.1"/>
    </source>
</evidence>
<dbReference type="Proteomes" id="UP000234240">
    <property type="component" value="Unassembled WGS sequence"/>
</dbReference>
<evidence type="ECO:0000256" key="2">
    <source>
        <dbReference type="ARBA" id="ARBA00005722"/>
    </source>
</evidence>
<dbReference type="PANTHER" id="PTHR38776:SF1">
    <property type="entry name" value="MLTA-INTERACTING PROTEIN-RELATED"/>
    <property type="match status" value="1"/>
</dbReference>
<evidence type="ECO:0000256" key="5">
    <source>
        <dbReference type="ARBA" id="ARBA00023237"/>
    </source>
</evidence>
<keyword evidence="5" id="KW-0998">Cell outer membrane</keyword>
<dbReference type="EMBL" id="PJZF01000017">
    <property type="protein sequence ID" value="PLR33317.1"/>
    <property type="molecule type" value="Genomic_DNA"/>
</dbReference>
<evidence type="ECO:0000256" key="1">
    <source>
        <dbReference type="ARBA" id="ARBA00004442"/>
    </source>
</evidence>
<comment type="caution">
    <text evidence="7">The sequence shown here is derived from an EMBL/GenBank/DDBJ whole genome shotgun (WGS) entry which is preliminary data.</text>
</comment>
<dbReference type="RefSeq" id="WP_101817585.1">
    <property type="nucleotide sequence ID" value="NZ_PJZF01000017.1"/>
</dbReference>
<proteinExistence type="inferred from homology"/>
<evidence type="ECO:0000256" key="3">
    <source>
        <dbReference type="ARBA" id="ARBA00022729"/>
    </source>
</evidence>
<dbReference type="InterPro" id="IPR010583">
    <property type="entry name" value="MipA"/>
</dbReference>
<dbReference type="Pfam" id="PF06629">
    <property type="entry name" value="MipA"/>
    <property type="match status" value="1"/>
</dbReference>
<name>A0A2N5DZN0_9GAMM</name>